<dbReference type="EMBL" id="JBBWRZ010000012">
    <property type="protein sequence ID" value="KAK8224848.1"/>
    <property type="molecule type" value="Genomic_DNA"/>
</dbReference>
<reference evidence="2 3" key="1">
    <citation type="submission" date="2024-04" db="EMBL/GenBank/DDBJ databases">
        <title>Phyllosticta paracitricarpa is synonymous to the EU quarantine fungus P. citricarpa based on phylogenomic analyses.</title>
        <authorList>
            <consortium name="Lawrence Berkeley National Laboratory"/>
            <person name="Van Ingen-Buijs V.A."/>
            <person name="Van Westerhoven A.C."/>
            <person name="Haridas S."/>
            <person name="Skiadas P."/>
            <person name="Martin F."/>
            <person name="Groenewald J.Z."/>
            <person name="Crous P.W."/>
            <person name="Seidl M.F."/>
        </authorList>
    </citation>
    <scope>NUCLEOTIDE SEQUENCE [LARGE SCALE GENOMIC DNA]</scope>
    <source>
        <strain evidence="2 3">CBS 123374</strain>
    </source>
</reference>
<dbReference type="Proteomes" id="UP001492380">
    <property type="component" value="Unassembled WGS sequence"/>
</dbReference>
<evidence type="ECO:0000313" key="2">
    <source>
        <dbReference type="EMBL" id="KAK8224848.1"/>
    </source>
</evidence>
<evidence type="ECO:0000313" key="3">
    <source>
        <dbReference type="Proteomes" id="UP001492380"/>
    </source>
</evidence>
<keyword evidence="3" id="KW-1185">Reference proteome</keyword>
<protein>
    <submittedName>
        <fullName evidence="2">Uncharacterized protein</fullName>
    </submittedName>
</protein>
<name>A0ABR1YC23_9PEZI</name>
<feature type="region of interest" description="Disordered" evidence="1">
    <location>
        <begin position="1"/>
        <end position="22"/>
    </location>
</feature>
<evidence type="ECO:0000256" key="1">
    <source>
        <dbReference type="SAM" id="MobiDB-lite"/>
    </source>
</evidence>
<gene>
    <name evidence="2" type="ORF">HDK90DRAFT_528865</name>
</gene>
<feature type="compositionally biased region" description="Polar residues" evidence="1">
    <location>
        <begin position="1"/>
        <end position="10"/>
    </location>
</feature>
<proteinExistence type="predicted"/>
<sequence>MDSTPSTSDTPGGERSTGSIIPPKLLRPAQTSLFLDPARIPREIRDLVYEEIIKDYFRQGRDVTSGCSHLHGLTRSCTSSPKKSSFRLIVLTKNTFPTDRLALPQKRGMLPPLAATCKQVQDEMLERIHSICKFHFLATSRSERVDYFSPVPFVDISNIHHLEFSFRVFPTTSHAFKPGKNSFLGEAPYSVRYSPSGLLSNAKLVRSDEDSFPTPYFNLNKYGFFSDEQLPSLLGAKRIGVLPMVHNSHFARCLDKFMSIPGSHGKYQSLSVHVQVKRGIAHAESGAVDFVRPFFAHQSKTQTKTTRFYLHDENSKADASWSNHPTLGPLAREIQRNLGLQQSHFGSYDVVCRCTKCFPSLGKGKARCSGAETSVSGSGAQEDVQERIDAIELEKQRFLAAEEFSEDEDIEDIVEALFPAAFGFFSDFRDEWAEGHMGFQVGHSDDDFLADIQRLWVEDEEWDW</sequence>
<accession>A0ABR1YC23</accession>
<comment type="caution">
    <text evidence="2">The sequence shown here is derived from an EMBL/GenBank/DDBJ whole genome shotgun (WGS) entry which is preliminary data.</text>
</comment>
<organism evidence="2 3">
    <name type="scientific">Phyllosticta capitalensis</name>
    <dbReference type="NCBI Taxonomy" id="121624"/>
    <lineage>
        <taxon>Eukaryota</taxon>
        <taxon>Fungi</taxon>
        <taxon>Dikarya</taxon>
        <taxon>Ascomycota</taxon>
        <taxon>Pezizomycotina</taxon>
        <taxon>Dothideomycetes</taxon>
        <taxon>Dothideomycetes incertae sedis</taxon>
        <taxon>Botryosphaeriales</taxon>
        <taxon>Phyllostictaceae</taxon>
        <taxon>Phyllosticta</taxon>
    </lineage>
</organism>